<evidence type="ECO:0000313" key="7">
    <source>
        <dbReference type="Proteomes" id="UP001589789"/>
    </source>
</evidence>
<feature type="region of interest" description="Disordered" evidence="4">
    <location>
        <begin position="1"/>
        <end position="23"/>
    </location>
</feature>
<protein>
    <submittedName>
        <fullName evidence="6">VPA1269 family protein</fullName>
    </submittedName>
</protein>
<dbReference type="Gene3D" id="1.10.443.10">
    <property type="entry name" value="Intergrase catalytic core"/>
    <property type="match status" value="1"/>
</dbReference>
<dbReference type="EMBL" id="JBHLVZ010000069">
    <property type="protein sequence ID" value="MFC0387741.1"/>
    <property type="molecule type" value="Genomic_DNA"/>
</dbReference>
<evidence type="ECO:0000313" key="6">
    <source>
        <dbReference type="EMBL" id="MFC0387741.1"/>
    </source>
</evidence>
<dbReference type="Pfam" id="PF13009">
    <property type="entry name" value="Integrase_2"/>
    <property type="match status" value="1"/>
</dbReference>
<dbReference type="PROSITE" id="PS51900">
    <property type="entry name" value="CB"/>
    <property type="match status" value="1"/>
</dbReference>
<dbReference type="InterPro" id="IPR024965">
    <property type="entry name" value="Putative_integrase"/>
</dbReference>
<dbReference type="InterPro" id="IPR011010">
    <property type="entry name" value="DNA_brk_join_enz"/>
</dbReference>
<dbReference type="Proteomes" id="UP001589789">
    <property type="component" value="Unassembled WGS sequence"/>
</dbReference>
<keyword evidence="7" id="KW-1185">Reference proteome</keyword>
<comment type="caution">
    <text evidence="6">The sequence shown here is derived from an EMBL/GenBank/DDBJ whole genome shotgun (WGS) entry which is preliminary data.</text>
</comment>
<evidence type="ECO:0000256" key="1">
    <source>
        <dbReference type="ARBA" id="ARBA00022908"/>
    </source>
</evidence>
<organism evidence="6 7">
    <name type="scientific">Muricoccus vinaceus</name>
    <dbReference type="NCBI Taxonomy" id="424704"/>
    <lineage>
        <taxon>Bacteria</taxon>
        <taxon>Pseudomonadati</taxon>
        <taxon>Pseudomonadota</taxon>
        <taxon>Alphaproteobacteria</taxon>
        <taxon>Acetobacterales</taxon>
        <taxon>Roseomonadaceae</taxon>
        <taxon>Muricoccus</taxon>
    </lineage>
</organism>
<gene>
    <name evidence="6" type="ORF">ACFFIC_19670</name>
</gene>
<name>A0ABV6IVU1_9PROT</name>
<reference evidence="6 7" key="1">
    <citation type="submission" date="2024-09" db="EMBL/GenBank/DDBJ databases">
        <authorList>
            <person name="Sun Q."/>
            <person name="Mori K."/>
        </authorList>
    </citation>
    <scope>NUCLEOTIDE SEQUENCE [LARGE SCALE GENOMIC DNA]</scope>
    <source>
        <strain evidence="6 7">CCM 7468</strain>
    </source>
</reference>
<evidence type="ECO:0000256" key="2">
    <source>
        <dbReference type="ARBA" id="ARBA00023172"/>
    </source>
</evidence>
<proteinExistence type="predicted"/>
<evidence type="ECO:0000259" key="5">
    <source>
        <dbReference type="PROSITE" id="PS51900"/>
    </source>
</evidence>
<dbReference type="SUPFAM" id="SSF56349">
    <property type="entry name" value="DNA breaking-rejoining enzymes"/>
    <property type="match status" value="1"/>
</dbReference>
<keyword evidence="1" id="KW-0229">DNA integration</keyword>
<dbReference type="InterPro" id="IPR044068">
    <property type="entry name" value="CB"/>
</dbReference>
<keyword evidence="3" id="KW-0238">DNA-binding</keyword>
<keyword evidence="2" id="KW-0233">DNA recombination</keyword>
<accession>A0ABV6IVU1</accession>
<sequence>MEDITTAPSGNLDGCEDASSGQEQTKTALEILVSRRDRQSNFNRTVLHLVEREVLLAPLSGFGKGFVLSGKLPNYDAWAGSIMSKMPVQPVSQVVHPILQRLWMSTVEGRHCSPGADVLAEFCALYIAGDSHGHWKLQVHDRLRQSVQGVHAALGSQIGTKRAYLSRKAHDGVGVGGDAIAQEWKRLLALFLDDKTLGSVAAYEGALNHLLLYFAQHPHVSDVQAFFNQDVPRTSLSVWIAGRGNSPATQHSIISSLASFFAWLLTEDQRFRLEGAEEDSVKLDPKYVNPISQKNYDLSYSHLRADHEKPGETVQLALPTEYFEKIDQILFENDMAWPKTRSVDWITATDAQTGKETTVYCPVLPYAIAVLTKLPIRQVQVRRLDSGEGDAERFDLSSGEWVKNDGPNGGYWLQHGVRQPKRGTLRKIEDNFSSRTLCGFFINSSKGSDRRTLFDERSGYVIQWHNEAVIELILKMRTWQERYNPVSGPLQYTQVRNSVFERMAASAAKRRPDAFYLFRYPAGNSSNFKSSPPSSQQLRMFWYELLAELERRQREVYADTPALISSWIGNSPQSSPYTLHGLRHGGLTRLAMAGVEPWILQTIVADHGSILQTIYYIKPNAAHVSDTLNEAYADAMRGKQKDFQQFLTTRTVEEVHRNSVGGLDAVPSLEKSRRDIDGKRVGQMSHMDCGFCPNGRTRCDEGGRIVDRTEFKRKEIQKTYGPVPLTVGNAPDCIRCRFFITGTPFMEGLRLKVNEVSVRTHECAKRYHEMRQVIDQQEVSYAQERRAGGLANPSTERNIHIVRQELKAEGDVMGELIESLNAHVQMWQKVRLLARRQIVEKADGVPALLFEEIPDFKWGAVPRLEVVDELCYAAKWFPSIRTDGLRRERREMIMKLLVRNRRSPALALMSEEEADLAAGTIVAGLYRRWGRSAVQKLFEDQETFEGLGIGGEVDELIGEAFKIDVFSDGFNGSSRQLEQVPRLGSPS</sequence>
<feature type="domain" description="Core-binding (CB)" evidence="5">
    <location>
        <begin position="182"/>
        <end position="265"/>
    </location>
</feature>
<evidence type="ECO:0000256" key="4">
    <source>
        <dbReference type="SAM" id="MobiDB-lite"/>
    </source>
</evidence>
<dbReference type="RefSeq" id="WP_377053482.1">
    <property type="nucleotide sequence ID" value="NZ_JBHLVZ010000069.1"/>
</dbReference>
<evidence type="ECO:0000256" key="3">
    <source>
        <dbReference type="PROSITE-ProRule" id="PRU01248"/>
    </source>
</evidence>
<dbReference type="InterPro" id="IPR013762">
    <property type="entry name" value="Integrase-like_cat_sf"/>
</dbReference>